<dbReference type="Proteomes" id="UP000621492">
    <property type="component" value="Unassembled WGS sequence"/>
</dbReference>
<keyword evidence="2" id="KW-1185">Reference proteome</keyword>
<sequence length="84" mass="9988">MGFETELNKLYEQIAQQVNEMIPVEWSNFYFNGEVKDKEGGVFFFFRPKDNNQEAIFSHNILCVKYFSRVFELYSSKKRKGTLS</sequence>
<reference evidence="1" key="1">
    <citation type="journal article" date="2014" name="Int. J. Syst. Evol. Microbiol.">
        <title>Complete genome sequence of Corynebacterium casei LMG S-19264T (=DSM 44701T), isolated from a smear-ripened cheese.</title>
        <authorList>
            <consortium name="US DOE Joint Genome Institute (JGI-PGF)"/>
            <person name="Walter F."/>
            <person name="Albersmeier A."/>
            <person name="Kalinowski J."/>
            <person name="Ruckert C."/>
        </authorList>
    </citation>
    <scope>NUCLEOTIDE SEQUENCE</scope>
    <source>
        <strain evidence="1">CGMCC 1.15454</strain>
    </source>
</reference>
<evidence type="ECO:0000313" key="1">
    <source>
        <dbReference type="EMBL" id="GGB57386.1"/>
    </source>
</evidence>
<proteinExistence type="predicted"/>
<evidence type="ECO:0008006" key="3">
    <source>
        <dbReference type="Google" id="ProtNLM"/>
    </source>
</evidence>
<evidence type="ECO:0000313" key="2">
    <source>
        <dbReference type="Proteomes" id="UP000621492"/>
    </source>
</evidence>
<gene>
    <name evidence="1" type="ORF">GCM10011409_38600</name>
</gene>
<name>A0A9W5U1I7_9BACI</name>
<dbReference type="SUPFAM" id="SSF160424">
    <property type="entry name" value="BH3703-like"/>
    <property type="match status" value="1"/>
</dbReference>
<dbReference type="InterPro" id="IPR006728">
    <property type="entry name" value="YezG-like"/>
</dbReference>
<reference evidence="1" key="2">
    <citation type="submission" date="2020-09" db="EMBL/GenBank/DDBJ databases">
        <authorList>
            <person name="Sun Q."/>
            <person name="Zhou Y."/>
        </authorList>
    </citation>
    <scope>NUCLEOTIDE SEQUENCE</scope>
    <source>
        <strain evidence="1">CGMCC 1.15454</strain>
    </source>
</reference>
<dbReference type="AlphaFoldDB" id="A0A9W5U1I7"/>
<comment type="caution">
    <text evidence="1">The sequence shown here is derived from an EMBL/GenBank/DDBJ whole genome shotgun (WGS) entry which is preliminary data.</text>
</comment>
<dbReference type="Gene3D" id="3.30.500.20">
    <property type="entry name" value="BH3703-like domains"/>
    <property type="match status" value="1"/>
</dbReference>
<organism evidence="1 2">
    <name type="scientific">Lentibacillus populi</name>
    <dbReference type="NCBI Taxonomy" id="1827502"/>
    <lineage>
        <taxon>Bacteria</taxon>
        <taxon>Bacillati</taxon>
        <taxon>Bacillota</taxon>
        <taxon>Bacilli</taxon>
        <taxon>Bacillales</taxon>
        <taxon>Bacillaceae</taxon>
        <taxon>Lentibacillus</taxon>
    </lineage>
</organism>
<dbReference type="RefSeq" id="WP_155555036.1">
    <property type="nucleotide sequence ID" value="NZ_BMJD01000046.1"/>
</dbReference>
<dbReference type="EMBL" id="BMJD01000046">
    <property type="protein sequence ID" value="GGB57386.1"/>
    <property type="molecule type" value="Genomic_DNA"/>
</dbReference>
<protein>
    <recommendedName>
        <fullName evidence="3">TIGR01741 family protein</fullName>
    </recommendedName>
</protein>
<dbReference type="Pfam" id="PF04634">
    <property type="entry name" value="YezG-like"/>
    <property type="match status" value="1"/>
</dbReference>
<dbReference type="InterPro" id="IPR036170">
    <property type="entry name" value="YezG-like_sf"/>
</dbReference>
<accession>A0A9W5U1I7</accession>